<proteinExistence type="predicted"/>
<evidence type="ECO:0000313" key="2">
    <source>
        <dbReference type="Proteomes" id="UP000268014"/>
    </source>
</evidence>
<keyword evidence="2" id="KW-1185">Reference proteome</keyword>
<gene>
    <name evidence="1" type="ORF">HPLM_LOCUS21597</name>
</gene>
<dbReference type="WBParaSite" id="HPLM_0002160801-mRNA-1">
    <property type="protein sequence ID" value="HPLM_0002160801-mRNA-1"/>
    <property type="gene ID" value="HPLM_0002160801"/>
</dbReference>
<reference evidence="1 2" key="2">
    <citation type="submission" date="2018-11" db="EMBL/GenBank/DDBJ databases">
        <authorList>
            <consortium name="Pathogen Informatics"/>
        </authorList>
    </citation>
    <scope>NUCLEOTIDE SEQUENCE [LARGE SCALE GENOMIC DNA]</scope>
    <source>
        <strain evidence="1 2">MHpl1</strain>
    </source>
</reference>
<accession>A0A0N4XB63</accession>
<reference evidence="3" key="1">
    <citation type="submission" date="2017-02" db="UniProtKB">
        <authorList>
            <consortium name="WormBaseParasite"/>
        </authorList>
    </citation>
    <scope>IDENTIFICATION</scope>
</reference>
<sequence length="32" mass="3953">MRSFVEMDKWFVHQPSYTRSYSKLPTSCQWLI</sequence>
<dbReference type="AlphaFoldDB" id="A0A0N4XB63"/>
<dbReference type="Proteomes" id="UP000268014">
    <property type="component" value="Unassembled WGS sequence"/>
</dbReference>
<evidence type="ECO:0000313" key="1">
    <source>
        <dbReference type="EMBL" id="VDO90994.1"/>
    </source>
</evidence>
<protein>
    <submittedName>
        <fullName evidence="3">Transposase</fullName>
    </submittedName>
</protein>
<evidence type="ECO:0000313" key="3">
    <source>
        <dbReference type="WBParaSite" id="HPLM_0002160801-mRNA-1"/>
    </source>
</evidence>
<dbReference type="EMBL" id="UZAF01023718">
    <property type="protein sequence ID" value="VDO90994.1"/>
    <property type="molecule type" value="Genomic_DNA"/>
</dbReference>
<organism evidence="3">
    <name type="scientific">Haemonchus placei</name>
    <name type="common">Barber's pole worm</name>
    <dbReference type="NCBI Taxonomy" id="6290"/>
    <lineage>
        <taxon>Eukaryota</taxon>
        <taxon>Metazoa</taxon>
        <taxon>Ecdysozoa</taxon>
        <taxon>Nematoda</taxon>
        <taxon>Chromadorea</taxon>
        <taxon>Rhabditida</taxon>
        <taxon>Rhabditina</taxon>
        <taxon>Rhabditomorpha</taxon>
        <taxon>Strongyloidea</taxon>
        <taxon>Trichostrongylidae</taxon>
        <taxon>Haemonchus</taxon>
    </lineage>
</organism>
<name>A0A0N4XB63_HAEPC</name>